<dbReference type="Pfam" id="PF00069">
    <property type="entry name" value="Pkinase"/>
    <property type="match status" value="1"/>
</dbReference>
<dbReference type="GO" id="GO:0004674">
    <property type="term" value="F:protein serine/threonine kinase activity"/>
    <property type="evidence" value="ECO:0007669"/>
    <property type="project" value="UniProtKB-KW"/>
</dbReference>
<keyword evidence="8" id="KW-0418">Kinase</keyword>
<keyword evidence="6" id="KW-0812">Transmembrane</keyword>
<evidence type="ECO:0000256" key="5">
    <source>
        <dbReference type="ARBA" id="ARBA00022679"/>
    </source>
</evidence>
<keyword evidence="11" id="KW-0472">Membrane</keyword>
<evidence type="ECO:0000256" key="7">
    <source>
        <dbReference type="ARBA" id="ARBA00022741"/>
    </source>
</evidence>
<dbReference type="PANTHER" id="PTHR47982:SF42">
    <property type="entry name" value="PROTEIN KINASE DOMAIN-CONTAINING PROTEIN"/>
    <property type="match status" value="1"/>
</dbReference>
<sequence>MVELDIEVATGPSPKEVALKAAIDIKATWVILDRQMKKDKKYFLEKLPCGISRMKRNNSIEQFRGPKTIGIDKLSAHVQHNNQVMYDELLPGFPDDEDLFSIELLPRCQTEADQEQEMTKRSSTGVSMKAWKAEEVCGFSTCTICKNRRPDMGWKREFTYAELQAATDGFSDENCLSVGTGALTQKSMYLAELGMRMWSCYWDLVLKKVTCCSTMNRFSKDKIDATSAYSAPEHAESGKLSTKTDVYSFGVVLLELITGWRTKDKTLGKKCLVGWAKPLLKERKYLQLVDPKIGNSRDFLQLLGIIQVIELCLSKNPKKRLSMDQVVSALEDVTGRKSCCATSESSPVQSYLVHLVKRIVTLSQYICYRTDVVIYHRAIYS</sequence>
<dbReference type="EC" id="2.7.11.1" evidence="2"/>
<evidence type="ECO:0000313" key="15">
    <source>
        <dbReference type="EnsemblPlants" id="QL01p020601:mrna"/>
    </source>
</evidence>
<evidence type="ECO:0000256" key="4">
    <source>
        <dbReference type="ARBA" id="ARBA00022527"/>
    </source>
</evidence>
<name>A0A7N2KN75_QUELO</name>
<keyword evidence="9" id="KW-0067">ATP-binding</keyword>
<evidence type="ECO:0000256" key="10">
    <source>
        <dbReference type="ARBA" id="ARBA00022989"/>
    </source>
</evidence>
<dbReference type="Gene3D" id="1.10.510.10">
    <property type="entry name" value="Transferase(Phosphotransferase) domain 1"/>
    <property type="match status" value="1"/>
</dbReference>
<dbReference type="GO" id="GO:0005886">
    <property type="term" value="C:plasma membrane"/>
    <property type="evidence" value="ECO:0007669"/>
    <property type="project" value="UniProtKB-SubCell"/>
</dbReference>
<feature type="domain" description="Protein kinase" evidence="14">
    <location>
        <begin position="220"/>
        <end position="328"/>
    </location>
</feature>
<evidence type="ECO:0000256" key="1">
    <source>
        <dbReference type="ARBA" id="ARBA00004162"/>
    </source>
</evidence>
<protein>
    <recommendedName>
        <fullName evidence="2">non-specific serine/threonine protein kinase</fullName>
        <ecNumber evidence="2">2.7.11.1</ecNumber>
    </recommendedName>
</protein>
<evidence type="ECO:0000256" key="3">
    <source>
        <dbReference type="ARBA" id="ARBA00022475"/>
    </source>
</evidence>
<dbReference type="InterPro" id="IPR000719">
    <property type="entry name" value="Prot_kinase_dom"/>
</dbReference>
<dbReference type="AlphaFoldDB" id="A0A7N2KN75"/>
<evidence type="ECO:0000256" key="13">
    <source>
        <dbReference type="ARBA" id="ARBA00048679"/>
    </source>
</evidence>
<dbReference type="InterPro" id="IPR047117">
    <property type="entry name" value="PERK1-13-like"/>
</dbReference>
<dbReference type="EMBL" id="LRBV02000001">
    <property type="status" value="NOT_ANNOTATED_CDS"/>
    <property type="molecule type" value="Genomic_DNA"/>
</dbReference>
<keyword evidence="3" id="KW-1003">Cell membrane</keyword>
<dbReference type="OMA" id="THDEEYT"/>
<dbReference type="SUPFAM" id="SSF56112">
    <property type="entry name" value="Protein kinase-like (PK-like)"/>
    <property type="match status" value="1"/>
</dbReference>
<reference evidence="15 16" key="1">
    <citation type="journal article" date="2016" name="G3 (Bethesda)">
        <title>First Draft Assembly and Annotation of the Genome of a California Endemic Oak Quercus lobata Nee (Fagaceae).</title>
        <authorList>
            <person name="Sork V.L."/>
            <person name="Fitz-Gibbon S.T."/>
            <person name="Puiu D."/>
            <person name="Crepeau M."/>
            <person name="Gugger P.F."/>
            <person name="Sherman R."/>
            <person name="Stevens K."/>
            <person name="Langley C.H."/>
            <person name="Pellegrini M."/>
            <person name="Salzberg S.L."/>
        </authorList>
    </citation>
    <scope>NUCLEOTIDE SEQUENCE [LARGE SCALE GENOMIC DNA]</scope>
    <source>
        <strain evidence="15 16">cv. SW786</strain>
    </source>
</reference>
<evidence type="ECO:0000256" key="2">
    <source>
        <dbReference type="ARBA" id="ARBA00012513"/>
    </source>
</evidence>
<evidence type="ECO:0000313" key="16">
    <source>
        <dbReference type="Proteomes" id="UP000594261"/>
    </source>
</evidence>
<dbReference type="InParanoid" id="A0A7N2KN75"/>
<comment type="catalytic activity">
    <reaction evidence="12">
        <text>L-threonyl-[protein] + ATP = O-phospho-L-threonyl-[protein] + ADP + H(+)</text>
        <dbReference type="Rhea" id="RHEA:46608"/>
        <dbReference type="Rhea" id="RHEA-COMP:11060"/>
        <dbReference type="Rhea" id="RHEA-COMP:11605"/>
        <dbReference type="ChEBI" id="CHEBI:15378"/>
        <dbReference type="ChEBI" id="CHEBI:30013"/>
        <dbReference type="ChEBI" id="CHEBI:30616"/>
        <dbReference type="ChEBI" id="CHEBI:61977"/>
        <dbReference type="ChEBI" id="CHEBI:456216"/>
        <dbReference type="EC" id="2.7.11.1"/>
    </reaction>
</comment>
<dbReference type="EnsemblPlants" id="QL01p020601:mrna">
    <property type="protein sequence ID" value="QL01p020601:mrna"/>
    <property type="gene ID" value="QL01p020601"/>
</dbReference>
<keyword evidence="10" id="KW-1133">Transmembrane helix</keyword>
<dbReference type="PANTHER" id="PTHR47982">
    <property type="entry name" value="PROLINE-RICH RECEPTOR-LIKE PROTEIN KINASE PERK4"/>
    <property type="match status" value="1"/>
</dbReference>
<dbReference type="Proteomes" id="UP000594261">
    <property type="component" value="Chromosome 1"/>
</dbReference>
<comment type="subcellular location">
    <subcellularLocation>
        <location evidence="1">Cell membrane</location>
        <topology evidence="1">Single-pass membrane protein</topology>
    </subcellularLocation>
</comment>
<keyword evidence="7" id="KW-0547">Nucleotide-binding</keyword>
<comment type="catalytic activity">
    <reaction evidence="13">
        <text>L-seryl-[protein] + ATP = O-phospho-L-seryl-[protein] + ADP + H(+)</text>
        <dbReference type="Rhea" id="RHEA:17989"/>
        <dbReference type="Rhea" id="RHEA-COMP:9863"/>
        <dbReference type="Rhea" id="RHEA-COMP:11604"/>
        <dbReference type="ChEBI" id="CHEBI:15378"/>
        <dbReference type="ChEBI" id="CHEBI:29999"/>
        <dbReference type="ChEBI" id="CHEBI:30616"/>
        <dbReference type="ChEBI" id="CHEBI:83421"/>
        <dbReference type="ChEBI" id="CHEBI:456216"/>
        <dbReference type="EC" id="2.7.11.1"/>
    </reaction>
</comment>
<keyword evidence="4" id="KW-0723">Serine/threonine-protein kinase</keyword>
<dbReference type="InterPro" id="IPR011009">
    <property type="entry name" value="Kinase-like_dom_sf"/>
</dbReference>
<accession>A0A7N2KN75</accession>
<evidence type="ECO:0000256" key="11">
    <source>
        <dbReference type="ARBA" id="ARBA00023136"/>
    </source>
</evidence>
<keyword evidence="16" id="KW-1185">Reference proteome</keyword>
<evidence type="ECO:0000256" key="12">
    <source>
        <dbReference type="ARBA" id="ARBA00047899"/>
    </source>
</evidence>
<dbReference type="Gramene" id="QL01p020601:mrna">
    <property type="protein sequence ID" value="QL01p020601:mrna"/>
    <property type="gene ID" value="QL01p020601"/>
</dbReference>
<evidence type="ECO:0000256" key="6">
    <source>
        <dbReference type="ARBA" id="ARBA00022692"/>
    </source>
</evidence>
<proteinExistence type="predicted"/>
<dbReference type="GO" id="GO:0005524">
    <property type="term" value="F:ATP binding"/>
    <property type="evidence" value="ECO:0007669"/>
    <property type="project" value="UniProtKB-KW"/>
</dbReference>
<evidence type="ECO:0000256" key="8">
    <source>
        <dbReference type="ARBA" id="ARBA00022777"/>
    </source>
</evidence>
<evidence type="ECO:0000259" key="14">
    <source>
        <dbReference type="Pfam" id="PF00069"/>
    </source>
</evidence>
<reference evidence="15" key="2">
    <citation type="submission" date="2021-01" db="UniProtKB">
        <authorList>
            <consortium name="EnsemblPlants"/>
        </authorList>
    </citation>
    <scope>IDENTIFICATION</scope>
</reference>
<organism evidence="15 16">
    <name type="scientific">Quercus lobata</name>
    <name type="common">Valley oak</name>
    <dbReference type="NCBI Taxonomy" id="97700"/>
    <lineage>
        <taxon>Eukaryota</taxon>
        <taxon>Viridiplantae</taxon>
        <taxon>Streptophyta</taxon>
        <taxon>Embryophyta</taxon>
        <taxon>Tracheophyta</taxon>
        <taxon>Spermatophyta</taxon>
        <taxon>Magnoliopsida</taxon>
        <taxon>eudicotyledons</taxon>
        <taxon>Gunneridae</taxon>
        <taxon>Pentapetalae</taxon>
        <taxon>rosids</taxon>
        <taxon>fabids</taxon>
        <taxon>Fagales</taxon>
        <taxon>Fagaceae</taxon>
        <taxon>Quercus</taxon>
    </lineage>
</organism>
<keyword evidence="5" id="KW-0808">Transferase</keyword>
<evidence type="ECO:0000256" key="9">
    <source>
        <dbReference type="ARBA" id="ARBA00022840"/>
    </source>
</evidence>